<feature type="compositionally biased region" description="Basic residues" evidence="1">
    <location>
        <begin position="29"/>
        <end position="44"/>
    </location>
</feature>
<feature type="compositionally biased region" description="Basic residues" evidence="1">
    <location>
        <begin position="156"/>
        <end position="167"/>
    </location>
</feature>
<sequence length="222" mass="25147">VVVPRPSRDRRRRPRLRHPRLQHLGAALRRPHLHHRQPRRHARAAAHQQRPRDPQIRRRQQQRAQGQPPDELVPRHELRRGPAPRLSAEPAQGVRSPRGASGTRGSAGVLMPWCLSRAMRPSTRTRTPMARRGAASTSSSATSRFSSDPRPPARAIKSRRPSMKHRVVSVPSSTLNTTHPPRSKAHLLCQASPVFGLVLRLGGLLLYKQGRYWAQQRHESTH</sequence>
<feature type="compositionally biased region" description="Basic residues" evidence="1">
    <location>
        <begin position="8"/>
        <end position="21"/>
    </location>
</feature>
<evidence type="ECO:0000313" key="3">
    <source>
        <dbReference type="Proteomes" id="UP000237481"/>
    </source>
</evidence>
<proteinExistence type="predicted"/>
<dbReference type="AlphaFoldDB" id="A0A2S4L685"/>
<protein>
    <submittedName>
        <fullName evidence="2">Uncharacterized protein</fullName>
    </submittedName>
</protein>
<keyword evidence="3" id="KW-1185">Reference proteome</keyword>
<comment type="caution">
    <text evidence="2">The sequence shown here is derived from an EMBL/GenBank/DDBJ whole genome shotgun (WGS) entry which is preliminary data.</text>
</comment>
<reference evidence="2 3" key="1">
    <citation type="submission" date="2018-01" db="EMBL/GenBank/DDBJ databases">
        <title>Harnessing the power of phylogenomics to disentangle the directionality and signatures of interkingdom host jumping in the parasitic fungal genus Tolypocladium.</title>
        <authorList>
            <person name="Quandt C.A."/>
            <person name="Patterson W."/>
            <person name="Spatafora J.W."/>
        </authorList>
    </citation>
    <scope>NUCLEOTIDE SEQUENCE [LARGE SCALE GENOMIC DNA]</scope>
    <source>
        <strain evidence="2 3">NRBC 100945</strain>
    </source>
</reference>
<evidence type="ECO:0000313" key="2">
    <source>
        <dbReference type="EMBL" id="POR37952.1"/>
    </source>
</evidence>
<name>A0A2S4L685_9HYPO</name>
<evidence type="ECO:0000256" key="1">
    <source>
        <dbReference type="SAM" id="MobiDB-lite"/>
    </source>
</evidence>
<feature type="non-terminal residue" evidence="2">
    <location>
        <position position="1"/>
    </location>
</feature>
<feature type="compositionally biased region" description="Low complexity" evidence="1">
    <location>
        <begin position="130"/>
        <end position="146"/>
    </location>
</feature>
<accession>A0A2S4L685</accession>
<feature type="region of interest" description="Disordered" evidence="1">
    <location>
        <begin position="1"/>
        <end position="181"/>
    </location>
</feature>
<dbReference type="Proteomes" id="UP000237481">
    <property type="component" value="Unassembled WGS sequence"/>
</dbReference>
<organism evidence="2 3">
    <name type="scientific">Tolypocladium paradoxum</name>
    <dbReference type="NCBI Taxonomy" id="94208"/>
    <lineage>
        <taxon>Eukaryota</taxon>
        <taxon>Fungi</taxon>
        <taxon>Dikarya</taxon>
        <taxon>Ascomycota</taxon>
        <taxon>Pezizomycotina</taxon>
        <taxon>Sordariomycetes</taxon>
        <taxon>Hypocreomycetidae</taxon>
        <taxon>Hypocreales</taxon>
        <taxon>Ophiocordycipitaceae</taxon>
        <taxon>Tolypocladium</taxon>
    </lineage>
</organism>
<gene>
    <name evidence="2" type="ORF">TPAR_01834</name>
</gene>
<dbReference type="EMBL" id="PKSG01000186">
    <property type="protein sequence ID" value="POR37952.1"/>
    <property type="molecule type" value="Genomic_DNA"/>
</dbReference>
<feature type="compositionally biased region" description="Polar residues" evidence="1">
    <location>
        <begin position="170"/>
        <end position="180"/>
    </location>
</feature>